<dbReference type="RefSeq" id="WP_210253467.1">
    <property type="nucleotide sequence ID" value="NZ_JAACYS010000012.1"/>
</dbReference>
<reference evidence="2 3" key="1">
    <citation type="submission" date="2020-01" db="EMBL/GenBank/DDBJ databases">
        <title>A novel Bacillus sp. from Pasinler.</title>
        <authorList>
            <person name="Adiguzel A."/>
            <person name="Ay H."/>
            <person name="Baltaci M.O."/>
        </authorList>
    </citation>
    <scope>NUCLEOTIDE SEQUENCE [LARGE SCALE GENOMIC DNA]</scope>
    <source>
        <strain evidence="2 3">P1</strain>
    </source>
</reference>
<evidence type="ECO:0000259" key="1">
    <source>
        <dbReference type="PROSITE" id="PS50965"/>
    </source>
</evidence>
<name>A0ABX0A0S6_9BACI</name>
<dbReference type="InterPro" id="IPR011528">
    <property type="entry name" value="NERD"/>
</dbReference>
<dbReference type="Pfam" id="PF08378">
    <property type="entry name" value="NERD"/>
    <property type="match status" value="1"/>
</dbReference>
<evidence type="ECO:0000313" key="2">
    <source>
        <dbReference type="EMBL" id="NCU17015.1"/>
    </source>
</evidence>
<dbReference type="PROSITE" id="PS50965">
    <property type="entry name" value="NERD"/>
    <property type="match status" value="1"/>
</dbReference>
<dbReference type="Proteomes" id="UP000743899">
    <property type="component" value="Unassembled WGS sequence"/>
</dbReference>
<proteinExistence type="predicted"/>
<organism evidence="2 3">
    <name type="scientific">Pallidibacillus pasinlerensis</name>
    <dbReference type="NCBI Taxonomy" id="2703818"/>
    <lineage>
        <taxon>Bacteria</taxon>
        <taxon>Bacillati</taxon>
        <taxon>Bacillota</taxon>
        <taxon>Bacilli</taxon>
        <taxon>Bacillales</taxon>
        <taxon>Bacillaceae</taxon>
        <taxon>Pallidibacillus</taxon>
    </lineage>
</organism>
<sequence length="295" mass="34940">MKVLRSLNARMDLSLEDQQYYMNLEKGYDGEKYFDSLIRPVQNNFLVLNDLLLKHNNTTFQIDSTFIFQNKLSFYDVKNFEGDYHYIDEKIYLKGQRTEILNPMNQLGRASSLLQQLLRSHGYQMQVEGFVVFINPQFTLYEAPINKPFIFPTQLNRFIKQLSETPAKLTMKHKKLAHLLKSLHLSESPYSQIPDYSYEELKKGMLCRYCHSLSIKIVSRWFCTCNICGVTERIDDVVLHAVEELRLLFPDKKLTTNLVYDWCKIVPSKRAIKRILDNHFQLIGEYRWAHYVDKK</sequence>
<keyword evidence="3" id="KW-1185">Reference proteome</keyword>
<accession>A0ABX0A0S6</accession>
<feature type="domain" description="NERD" evidence="1">
    <location>
        <begin position="26"/>
        <end position="137"/>
    </location>
</feature>
<evidence type="ECO:0000313" key="3">
    <source>
        <dbReference type="Proteomes" id="UP000743899"/>
    </source>
</evidence>
<comment type="caution">
    <text evidence="2">The sequence shown here is derived from an EMBL/GenBank/DDBJ whole genome shotgun (WGS) entry which is preliminary data.</text>
</comment>
<gene>
    <name evidence="2" type="ORF">GW534_04405</name>
</gene>
<protein>
    <submittedName>
        <fullName evidence="2">NERD domain-containing protein</fullName>
    </submittedName>
</protein>
<dbReference type="EMBL" id="JAACYS010000012">
    <property type="protein sequence ID" value="NCU17015.1"/>
    <property type="molecule type" value="Genomic_DNA"/>
</dbReference>